<dbReference type="PANTHER" id="PTHR47505">
    <property type="entry name" value="DNA UTILIZATION PROTEIN YHGH"/>
    <property type="match status" value="1"/>
</dbReference>
<sequence>GCNKPDTYLCQVCFTRLDSQDKIEIEKNKYLNKIITATSYKDPFVRELIKKFKYNYIKELAKPLSQLLIKSMTQCWIPGIPHNNTIVVPIPLYGTRMRKRGFNQAELIAKEIANHFNLCLETNILIRKISTEPQANIKDDKKRKANIKGVFKINPSSLNRIRDGNIILVDDVATTNATLSEAAKILKKSGAKEVWGTVVAKG</sequence>
<proteinExistence type="inferred from homology"/>
<comment type="similarity">
    <text evidence="1">Belongs to the ComF/GntX family.</text>
</comment>
<gene>
    <name evidence="3" type="ORF">S01H1_12887</name>
</gene>
<protein>
    <recommendedName>
        <fullName evidence="2">Phosphoribosyltransferase domain-containing protein</fullName>
    </recommendedName>
</protein>
<dbReference type="InterPro" id="IPR000836">
    <property type="entry name" value="PRTase_dom"/>
</dbReference>
<accession>X0RR98</accession>
<dbReference type="SUPFAM" id="SSF53271">
    <property type="entry name" value="PRTase-like"/>
    <property type="match status" value="1"/>
</dbReference>
<dbReference type="CDD" id="cd06223">
    <property type="entry name" value="PRTases_typeI"/>
    <property type="match status" value="1"/>
</dbReference>
<dbReference type="InterPro" id="IPR051910">
    <property type="entry name" value="ComF/GntX_DNA_util-trans"/>
</dbReference>
<dbReference type="EMBL" id="BARS01006626">
    <property type="protein sequence ID" value="GAF71374.1"/>
    <property type="molecule type" value="Genomic_DNA"/>
</dbReference>
<dbReference type="AlphaFoldDB" id="X0RR98"/>
<dbReference type="PANTHER" id="PTHR47505:SF1">
    <property type="entry name" value="DNA UTILIZATION PROTEIN YHGH"/>
    <property type="match status" value="1"/>
</dbReference>
<organism evidence="3">
    <name type="scientific">marine sediment metagenome</name>
    <dbReference type="NCBI Taxonomy" id="412755"/>
    <lineage>
        <taxon>unclassified sequences</taxon>
        <taxon>metagenomes</taxon>
        <taxon>ecological metagenomes</taxon>
    </lineage>
</organism>
<evidence type="ECO:0000256" key="1">
    <source>
        <dbReference type="ARBA" id="ARBA00008007"/>
    </source>
</evidence>
<dbReference type="InterPro" id="IPR029057">
    <property type="entry name" value="PRTase-like"/>
</dbReference>
<name>X0RR98_9ZZZZ</name>
<feature type="domain" description="Phosphoribosyltransferase" evidence="2">
    <location>
        <begin position="107"/>
        <end position="194"/>
    </location>
</feature>
<reference evidence="3" key="1">
    <citation type="journal article" date="2014" name="Front. Microbiol.">
        <title>High frequency of phylogenetically diverse reductive dehalogenase-homologous genes in deep subseafloor sedimentary metagenomes.</title>
        <authorList>
            <person name="Kawai M."/>
            <person name="Futagami T."/>
            <person name="Toyoda A."/>
            <person name="Takaki Y."/>
            <person name="Nishi S."/>
            <person name="Hori S."/>
            <person name="Arai W."/>
            <person name="Tsubouchi T."/>
            <person name="Morono Y."/>
            <person name="Uchiyama I."/>
            <person name="Ito T."/>
            <person name="Fujiyama A."/>
            <person name="Inagaki F."/>
            <person name="Takami H."/>
        </authorList>
    </citation>
    <scope>NUCLEOTIDE SEQUENCE</scope>
    <source>
        <strain evidence="3">Expedition CK06-06</strain>
    </source>
</reference>
<comment type="caution">
    <text evidence="3">The sequence shown here is derived from an EMBL/GenBank/DDBJ whole genome shotgun (WGS) entry which is preliminary data.</text>
</comment>
<dbReference type="Pfam" id="PF00156">
    <property type="entry name" value="Pribosyltran"/>
    <property type="match status" value="1"/>
</dbReference>
<evidence type="ECO:0000313" key="3">
    <source>
        <dbReference type="EMBL" id="GAF71374.1"/>
    </source>
</evidence>
<feature type="non-terminal residue" evidence="3">
    <location>
        <position position="1"/>
    </location>
</feature>
<evidence type="ECO:0000259" key="2">
    <source>
        <dbReference type="Pfam" id="PF00156"/>
    </source>
</evidence>
<dbReference type="Gene3D" id="3.40.50.2020">
    <property type="match status" value="1"/>
</dbReference>